<feature type="region of interest" description="Disordered" evidence="3">
    <location>
        <begin position="377"/>
        <end position="412"/>
    </location>
</feature>
<keyword evidence="1 2" id="KW-0728">SH3 domain</keyword>
<dbReference type="Proteomes" id="UP001212152">
    <property type="component" value="Unassembled WGS sequence"/>
</dbReference>
<dbReference type="InterPro" id="IPR036028">
    <property type="entry name" value="SH3-like_dom_sf"/>
</dbReference>
<evidence type="ECO:0000259" key="5">
    <source>
        <dbReference type="PROSITE" id="PS50002"/>
    </source>
</evidence>
<dbReference type="AlphaFoldDB" id="A0AAD5XKK0"/>
<organism evidence="6 7">
    <name type="scientific">Geranomyces variabilis</name>
    <dbReference type="NCBI Taxonomy" id="109894"/>
    <lineage>
        <taxon>Eukaryota</taxon>
        <taxon>Fungi</taxon>
        <taxon>Fungi incertae sedis</taxon>
        <taxon>Chytridiomycota</taxon>
        <taxon>Chytridiomycota incertae sedis</taxon>
        <taxon>Chytridiomycetes</taxon>
        <taxon>Spizellomycetales</taxon>
        <taxon>Powellomycetaceae</taxon>
        <taxon>Geranomyces</taxon>
    </lineage>
</organism>
<accession>A0AAD5XKK0</accession>
<proteinExistence type="predicted"/>
<feature type="region of interest" description="Disordered" evidence="3">
    <location>
        <begin position="255"/>
        <end position="308"/>
    </location>
</feature>
<feature type="compositionally biased region" description="Polar residues" evidence="3">
    <location>
        <begin position="167"/>
        <end position="181"/>
    </location>
</feature>
<gene>
    <name evidence="6" type="ORF">HDU87_006302</name>
</gene>
<feature type="compositionally biased region" description="Low complexity" evidence="3">
    <location>
        <begin position="260"/>
        <end position="277"/>
    </location>
</feature>
<dbReference type="EMBL" id="JADGJQ010000053">
    <property type="protein sequence ID" value="KAJ3175350.1"/>
    <property type="molecule type" value="Genomic_DNA"/>
</dbReference>
<sequence length="412" mass="43055">MTSASKVSIISTPPSMPIQTPTFSTAMYSSAAAAHPPLPPMAETVTLAPTAAVYSATDASTPTPTPDPTTGMYQSPNDTAMIAGSAAGAFGLFVLLLGCMFLRRHRQQRWHHGDARRKLEGSATKHNPLLPMHNAPGASATALNVHEEHEEIQVEVQQQKPADKSNAPDQPSGSSTLTSSEPPAGLHRSQSQSRQSATPTIGPSGKRPGRLSGTSTLRTFLPGASPELINGTTALHLFLPPEVHAQNRARYQSSNGLRYSASPGGAATTASAAAQSPTRPPGHETFPPPAYETLPPHASGSIGPSSARQSISARAPIVVLAHGIPGPDGFAPAAPDEIPVHNGDQCVLLHRYSDGWCRIRNITADGLVGMVPTQFIVDDKDSSGGRGGSPGGPSEMPRDVKRGYADPYRPQS</sequence>
<keyword evidence="4" id="KW-0472">Membrane</keyword>
<feature type="compositionally biased region" description="Polar residues" evidence="3">
    <location>
        <begin position="188"/>
        <end position="201"/>
    </location>
</feature>
<evidence type="ECO:0000256" key="1">
    <source>
        <dbReference type="ARBA" id="ARBA00022443"/>
    </source>
</evidence>
<evidence type="ECO:0000313" key="6">
    <source>
        <dbReference type="EMBL" id="KAJ3175350.1"/>
    </source>
</evidence>
<comment type="caution">
    <text evidence="6">The sequence shown here is derived from an EMBL/GenBank/DDBJ whole genome shotgun (WGS) entry which is preliminary data.</text>
</comment>
<dbReference type="SUPFAM" id="SSF50044">
    <property type="entry name" value="SH3-domain"/>
    <property type="match status" value="1"/>
</dbReference>
<dbReference type="InterPro" id="IPR001452">
    <property type="entry name" value="SH3_domain"/>
</dbReference>
<keyword evidence="4" id="KW-1133">Transmembrane helix</keyword>
<reference evidence="6" key="1">
    <citation type="submission" date="2020-05" db="EMBL/GenBank/DDBJ databases">
        <title>Phylogenomic resolution of chytrid fungi.</title>
        <authorList>
            <person name="Stajich J.E."/>
            <person name="Amses K."/>
            <person name="Simmons R."/>
            <person name="Seto K."/>
            <person name="Myers J."/>
            <person name="Bonds A."/>
            <person name="Quandt C.A."/>
            <person name="Barry K."/>
            <person name="Liu P."/>
            <person name="Grigoriev I."/>
            <person name="Longcore J.E."/>
            <person name="James T.Y."/>
        </authorList>
    </citation>
    <scope>NUCLEOTIDE SEQUENCE</scope>
    <source>
        <strain evidence="6">JEL0379</strain>
    </source>
</reference>
<evidence type="ECO:0000256" key="2">
    <source>
        <dbReference type="PROSITE-ProRule" id="PRU00192"/>
    </source>
</evidence>
<dbReference type="Pfam" id="PF00018">
    <property type="entry name" value="SH3_1"/>
    <property type="match status" value="1"/>
</dbReference>
<evidence type="ECO:0000313" key="7">
    <source>
        <dbReference type="Proteomes" id="UP001212152"/>
    </source>
</evidence>
<name>A0AAD5XKK0_9FUNG</name>
<dbReference type="PROSITE" id="PS50002">
    <property type="entry name" value="SH3"/>
    <property type="match status" value="1"/>
</dbReference>
<keyword evidence="4" id="KW-0812">Transmembrane</keyword>
<keyword evidence="7" id="KW-1185">Reference proteome</keyword>
<dbReference type="Gene3D" id="2.30.30.40">
    <property type="entry name" value="SH3 Domains"/>
    <property type="match status" value="1"/>
</dbReference>
<evidence type="ECO:0000256" key="3">
    <source>
        <dbReference type="SAM" id="MobiDB-lite"/>
    </source>
</evidence>
<feature type="transmembrane region" description="Helical" evidence="4">
    <location>
        <begin position="80"/>
        <end position="102"/>
    </location>
</feature>
<evidence type="ECO:0000256" key="4">
    <source>
        <dbReference type="SAM" id="Phobius"/>
    </source>
</evidence>
<feature type="domain" description="SH3" evidence="5">
    <location>
        <begin position="313"/>
        <end position="381"/>
    </location>
</feature>
<protein>
    <recommendedName>
        <fullName evidence="5">SH3 domain-containing protein</fullName>
    </recommendedName>
</protein>
<feature type="region of interest" description="Disordered" evidence="3">
    <location>
        <begin position="148"/>
        <end position="219"/>
    </location>
</feature>